<dbReference type="Pfam" id="PF00149">
    <property type="entry name" value="Metallophos"/>
    <property type="match status" value="1"/>
</dbReference>
<dbReference type="Gene3D" id="3.60.21.10">
    <property type="match status" value="1"/>
</dbReference>
<dbReference type="InterPro" id="IPR004843">
    <property type="entry name" value="Calcineurin-like_PHP"/>
</dbReference>
<dbReference type="RefSeq" id="WP_004270516.1">
    <property type="nucleotide sequence ID" value="NZ_BJOQ01000029.1"/>
</dbReference>
<evidence type="ECO:0000313" key="5">
    <source>
        <dbReference type="Proteomes" id="UP001215533"/>
    </source>
</evidence>
<evidence type="ECO:0000313" key="3">
    <source>
        <dbReference type="EMBL" id="WDC93095.1"/>
    </source>
</evidence>
<reference evidence="2 4" key="1">
    <citation type="submission" date="2018-07" db="EMBL/GenBank/DDBJ databases">
        <title>Lactobacillus curvatus genome sequence.</title>
        <authorList>
            <person name="Prechtl R."/>
        </authorList>
    </citation>
    <scope>NUCLEOTIDE SEQUENCE [LARGE SCALE GENOMIC DNA]</scope>
    <source>
        <strain evidence="2 4">TMW 1.1928</strain>
    </source>
</reference>
<sequence length="203" mass="22784">MTYFTADTHFFHAELLGNNDFAPRPFKDVATMNATIIANWNQRVQADDQVYLLGDVAMVPNKPSAFAEVAAVLEQLNGQLIIIKGNHDNRAFLKYLAKHDAGLSAGKAHYQFADVGELIKINHHQYFLTHYPLLLGKVQQTFNLHGHIHHYMLPIAENINVGIDAPERELLPERVPFGTPLAANEIEIIFERKQAALANPSHD</sequence>
<dbReference type="Proteomes" id="UP000257607">
    <property type="component" value="Chromosome"/>
</dbReference>
<geneLocation type="plasmid" evidence="3 5">
    <name>p1_CACC879</name>
</geneLocation>
<keyword evidence="3" id="KW-0614">Plasmid</keyword>
<gene>
    <name evidence="2" type="ORF">DT351_08775</name>
    <name evidence="3" type="ORF">PSR33_08185</name>
</gene>
<organism evidence="2 4">
    <name type="scientific">Latilactobacillus curvatus</name>
    <name type="common">Lactobacillus curvatus</name>
    <dbReference type="NCBI Taxonomy" id="28038"/>
    <lineage>
        <taxon>Bacteria</taxon>
        <taxon>Bacillati</taxon>
        <taxon>Bacillota</taxon>
        <taxon>Bacilli</taxon>
        <taxon>Lactobacillales</taxon>
        <taxon>Lactobacillaceae</taxon>
        <taxon>Latilactobacillus</taxon>
    </lineage>
</organism>
<dbReference type="AlphaFoldDB" id="A0A385AFH4"/>
<reference evidence="3" key="2">
    <citation type="submission" date="2023-02" db="EMBL/GenBank/DDBJ databases">
        <title>Complete genome sequence of Lactobacillus curvatus CACC879 isolated from Pig feces.</title>
        <authorList>
            <person name="Park S."/>
            <person name="Park M.A."/>
            <person name="Kim D.-H."/>
            <person name="Kim Y."/>
        </authorList>
    </citation>
    <scope>NUCLEOTIDE SEQUENCE</scope>
    <source>
        <strain evidence="3">Curvatus</strain>
        <plasmid evidence="3">p1_CACC879</plasmid>
    </source>
</reference>
<protein>
    <submittedName>
        <fullName evidence="2">Metallophosphatase</fullName>
    </submittedName>
    <submittedName>
        <fullName evidence="3">Metallophosphoesterase family protein</fullName>
    </submittedName>
</protein>
<proteinExistence type="predicted"/>
<dbReference type="SUPFAM" id="SSF56300">
    <property type="entry name" value="Metallo-dependent phosphatases"/>
    <property type="match status" value="1"/>
</dbReference>
<dbReference type="EMBL" id="CP031003">
    <property type="protein sequence ID" value="AXN36420.1"/>
    <property type="molecule type" value="Genomic_DNA"/>
</dbReference>
<dbReference type="EMBL" id="CP117684">
    <property type="protein sequence ID" value="WDC93095.1"/>
    <property type="molecule type" value="Genomic_DNA"/>
</dbReference>
<evidence type="ECO:0000313" key="2">
    <source>
        <dbReference type="EMBL" id="AXN36420.1"/>
    </source>
</evidence>
<feature type="domain" description="Calcineurin-like phosphoesterase" evidence="1">
    <location>
        <begin position="4"/>
        <end position="148"/>
    </location>
</feature>
<evidence type="ECO:0000259" key="1">
    <source>
        <dbReference type="Pfam" id="PF00149"/>
    </source>
</evidence>
<dbReference type="InterPro" id="IPR029052">
    <property type="entry name" value="Metallo-depent_PP-like"/>
</dbReference>
<dbReference type="Proteomes" id="UP001215533">
    <property type="component" value="Plasmid p1_CACC879"/>
</dbReference>
<evidence type="ECO:0000313" key="4">
    <source>
        <dbReference type="Proteomes" id="UP000257607"/>
    </source>
</evidence>
<dbReference type="GeneID" id="49611717"/>
<dbReference type="GO" id="GO:0016787">
    <property type="term" value="F:hydrolase activity"/>
    <property type="evidence" value="ECO:0007669"/>
    <property type="project" value="InterPro"/>
</dbReference>
<name>A0A385AFH4_LATCU</name>
<accession>A0A385AFH4</accession>